<reference evidence="1" key="1">
    <citation type="submission" date="2021-06" db="EMBL/GenBank/DDBJ databases">
        <authorList>
            <person name="Kallberg Y."/>
            <person name="Tangrot J."/>
            <person name="Rosling A."/>
        </authorList>
    </citation>
    <scope>NUCLEOTIDE SEQUENCE</scope>
    <source>
        <strain evidence="1">MA461A</strain>
    </source>
</reference>
<comment type="caution">
    <text evidence="1">The sequence shown here is derived from an EMBL/GenBank/DDBJ whole genome shotgun (WGS) entry which is preliminary data.</text>
</comment>
<accession>A0ACA9QZG2</accession>
<name>A0ACA9QZG2_9GLOM</name>
<evidence type="ECO:0000313" key="1">
    <source>
        <dbReference type="EMBL" id="CAG8770252.1"/>
    </source>
</evidence>
<dbReference type="EMBL" id="CAJVQC010040183">
    <property type="protein sequence ID" value="CAG8770252.1"/>
    <property type="molecule type" value="Genomic_DNA"/>
</dbReference>
<evidence type="ECO:0000313" key="2">
    <source>
        <dbReference type="Proteomes" id="UP000789920"/>
    </source>
</evidence>
<proteinExistence type="predicted"/>
<protein>
    <submittedName>
        <fullName evidence="1">3043_t:CDS:1</fullName>
    </submittedName>
</protein>
<gene>
    <name evidence="1" type="ORF">RPERSI_LOCUS16321</name>
</gene>
<organism evidence="1 2">
    <name type="scientific">Racocetra persica</name>
    <dbReference type="NCBI Taxonomy" id="160502"/>
    <lineage>
        <taxon>Eukaryota</taxon>
        <taxon>Fungi</taxon>
        <taxon>Fungi incertae sedis</taxon>
        <taxon>Mucoromycota</taxon>
        <taxon>Glomeromycotina</taxon>
        <taxon>Glomeromycetes</taxon>
        <taxon>Diversisporales</taxon>
        <taxon>Gigasporaceae</taxon>
        <taxon>Racocetra</taxon>
    </lineage>
</organism>
<keyword evidence="2" id="KW-1185">Reference proteome</keyword>
<dbReference type="Proteomes" id="UP000789920">
    <property type="component" value="Unassembled WGS sequence"/>
</dbReference>
<feature type="non-terminal residue" evidence="1">
    <location>
        <position position="1"/>
    </location>
</feature>
<sequence>LMDDLTQQMQQMATNCEQLTTTLAARIKSHPVWPQNNQNRPCQSQQTNNSNMAHLNVNLCDIFTQEPEKEEERLRKSVASEQNQELAPTQPIPMDEII</sequence>